<feature type="transmembrane region" description="Helical" evidence="6">
    <location>
        <begin position="12"/>
        <end position="34"/>
    </location>
</feature>
<feature type="compositionally biased region" description="Basic and acidic residues" evidence="5">
    <location>
        <begin position="307"/>
        <end position="316"/>
    </location>
</feature>
<feature type="transmembrane region" description="Helical" evidence="6">
    <location>
        <begin position="132"/>
        <end position="150"/>
    </location>
</feature>
<keyword evidence="2 6" id="KW-0812">Transmembrane</keyword>
<dbReference type="PANTHER" id="PTHR22950">
    <property type="entry name" value="AMINO ACID TRANSPORTER"/>
    <property type="match status" value="1"/>
</dbReference>
<reference evidence="8 9" key="1">
    <citation type="journal article" date="2022" name="bioRxiv">
        <title>Genomics of Preaxostyla Flagellates Illuminates Evolutionary Transitions and the Path Towards Mitochondrial Loss.</title>
        <authorList>
            <person name="Novak L.V.F."/>
            <person name="Treitli S.C."/>
            <person name="Pyrih J."/>
            <person name="Halakuc P."/>
            <person name="Pipaliya S.V."/>
            <person name="Vacek V."/>
            <person name="Brzon O."/>
            <person name="Soukal P."/>
            <person name="Eme L."/>
            <person name="Dacks J.B."/>
            <person name="Karnkowska A."/>
            <person name="Elias M."/>
            <person name="Hampl V."/>
        </authorList>
    </citation>
    <scope>NUCLEOTIDE SEQUENCE [LARGE SCALE GENOMIC DNA]</scope>
    <source>
        <strain evidence="8">NAU3</strain>
        <tissue evidence="8">Gut</tissue>
    </source>
</reference>
<comment type="subcellular location">
    <subcellularLocation>
        <location evidence="1">Membrane</location>
        <topology evidence="1">Multi-pass membrane protein</topology>
    </subcellularLocation>
</comment>
<feature type="transmembrane region" description="Helical" evidence="6">
    <location>
        <begin position="74"/>
        <end position="93"/>
    </location>
</feature>
<feature type="compositionally biased region" description="Basic and acidic residues" evidence="5">
    <location>
        <begin position="403"/>
        <end position="416"/>
    </location>
</feature>
<evidence type="ECO:0000259" key="7">
    <source>
        <dbReference type="Pfam" id="PF01490"/>
    </source>
</evidence>
<dbReference type="EMBL" id="JARBJD010000002">
    <property type="protein sequence ID" value="KAK2964412.1"/>
    <property type="molecule type" value="Genomic_DNA"/>
</dbReference>
<dbReference type="InterPro" id="IPR013057">
    <property type="entry name" value="AA_transpt_TM"/>
</dbReference>
<feature type="region of interest" description="Disordered" evidence="5">
    <location>
        <begin position="376"/>
        <end position="437"/>
    </location>
</feature>
<feature type="transmembrane region" description="Helical" evidence="6">
    <location>
        <begin position="479"/>
        <end position="502"/>
    </location>
</feature>
<evidence type="ECO:0000256" key="5">
    <source>
        <dbReference type="SAM" id="MobiDB-lite"/>
    </source>
</evidence>
<evidence type="ECO:0000256" key="4">
    <source>
        <dbReference type="ARBA" id="ARBA00023136"/>
    </source>
</evidence>
<evidence type="ECO:0000256" key="1">
    <source>
        <dbReference type="ARBA" id="ARBA00004141"/>
    </source>
</evidence>
<feature type="transmembrane region" description="Helical" evidence="6">
    <location>
        <begin position="257"/>
        <end position="276"/>
    </location>
</feature>
<evidence type="ECO:0000256" key="6">
    <source>
        <dbReference type="SAM" id="Phobius"/>
    </source>
</evidence>
<feature type="transmembrane region" description="Helical" evidence="6">
    <location>
        <begin position="453"/>
        <end position="473"/>
    </location>
</feature>
<dbReference type="Proteomes" id="UP001281761">
    <property type="component" value="Unassembled WGS sequence"/>
</dbReference>
<feature type="region of interest" description="Disordered" evidence="5">
    <location>
        <begin position="301"/>
        <end position="344"/>
    </location>
</feature>
<comment type="caution">
    <text evidence="8">The sequence shown here is derived from an EMBL/GenBank/DDBJ whole genome shotgun (WGS) entry which is preliminary data.</text>
</comment>
<evidence type="ECO:0000313" key="9">
    <source>
        <dbReference type="Proteomes" id="UP001281761"/>
    </source>
</evidence>
<feature type="domain" description="Amino acid transporter transmembrane" evidence="7">
    <location>
        <begin position="1"/>
        <end position="301"/>
    </location>
</feature>
<name>A0ABQ9YKX5_9EUKA</name>
<keyword evidence="3 6" id="KW-1133">Transmembrane helix</keyword>
<protein>
    <submittedName>
        <fullName evidence="8">Transmembrane amino acid transporter</fullName>
    </submittedName>
</protein>
<evidence type="ECO:0000313" key="8">
    <source>
        <dbReference type="EMBL" id="KAK2964412.1"/>
    </source>
</evidence>
<feature type="transmembrane region" description="Helical" evidence="6">
    <location>
        <begin position="546"/>
        <end position="571"/>
    </location>
</feature>
<proteinExistence type="predicted"/>
<feature type="transmembrane region" description="Helical" evidence="6">
    <location>
        <begin position="208"/>
        <end position="230"/>
    </location>
</feature>
<dbReference type="Pfam" id="PF01490">
    <property type="entry name" value="Aa_trans"/>
    <property type="match status" value="1"/>
</dbReference>
<keyword evidence="4 6" id="KW-0472">Membrane</keyword>
<sequence>MLGIPLAYAKAGLVPALLMHVMMGLLSWASFYFLTYSAEATGCYTYGDLAEKIFGVGGTIAVEVCNFSYTFGPLWSYLIMIGQFIPSLLRSLGVPDGNIFLQYWFIVFLFGFVIVQPLSWFRTLDSLKYTSVIGMFSMIFVVICLIIRYFSPYESLNVKVEKGGLEAVHPSPSIIQTFSTLCFAFGCQQNVPIIHGEIKEKSTKRMNIITVFSVTIVGVFYMLAGIFGYMTFTSNLLSDEYAGNITTMFSDKDGLMIAARICSLITVMFCCPMNSLPARIALFNVMKAIRTIYRNHKAKKAGMTVEEMQRQKDLDRSPSNQPLLASQSPAMPQFTPQPNTDEAGEGVTVTFATHPNADSSNSPTQEMQIVDTDPNAIQPAYTPTRESPHLRSSAEGSTDNQPSDDHDVARATRRTVESTYDSPPSTPHPDAHEEARDADNWRQKKCLCCTYRTIAYCIVGSIMVYLAIVLAIFLDKVNFVFDLLGSTAGVGVAFLIPGGMYLRVIKNPTRFVNVNRDPNTTRPEGLEEFRERNEKMLVRSDGCTCGVFWAWVCIIAGCVFGLFSLAMAIIFDTNLQNYVNW</sequence>
<keyword evidence="9" id="KW-1185">Reference proteome</keyword>
<evidence type="ECO:0000256" key="3">
    <source>
        <dbReference type="ARBA" id="ARBA00022989"/>
    </source>
</evidence>
<feature type="transmembrane region" description="Helical" evidence="6">
    <location>
        <begin position="100"/>
        <end position="120"/>
    </location>
</feature>
<gene>
    <name evidence="8" type="ORF">BLNAU_328</name>
</gene>
<accession>A0ABQ9YKX5</accession>
<feature type="compositionally biased region" description="Polar residues" evidence="5">
    <location>
        <begin position="317"/>
        <end position="340"/>
    </location>
</feature>
<evidence type="ECO:0000256" key="2">
    <source>
        <dbReference type="ARBA" id="ARBA00022692"/>
    </source>
</evidence>
<organism evidence="8 9">
    <name type="scientific">Blattamonas nauphoetae</name>
    <dbReference type="NCBI Taxonomy" id="2049346"/>
    <lineage>
        <taxon>Eukaryota</taxon>
        <taxon>Metamonada</taxon>
        <taxon>Preaxostyla</taxon>
        <taxon>Oxymonadida</taxon>
        <taxon>Blattamonas</taxon>
    </lineage>
</organism>